<gene>
    <name evidence="2" type="ORF">C0Z20_25975</name>
</gene>
<dbReference type="OrthoDB" id="516779at2"/>
<dbReference type="STRING" id="863227.GCA_000373005_03291"/>
<name>A0A2N7WTF7_9BURK</name>
<dbReference type="PANTHER" id="PTHR41521:SF4">
    <property type="entry name" value="BLR0684 PROTEIN"/>
    <property type="match status" value="1"/>
</dbReference>
<dbReference type="Gene3D" id="3.30.70.100">
    <property type="match status" value="1"/>
</dbReference>
<evidence type="ECO:0000313" key="2">
    <source>
        <dbReference type="EMBL" id="PMS32622.1"/>
    </source>
</evidence>
<comment type="caution">
    <text evidence="2">The sequence shown here is derived from an EMBL/GenBank/DDBJ whole genome shotgun (WGS) entry which is preliminary data.</text>
</comment>
<evidence type="ECO:0000259" key="1">
    <source>
        <dbReference type="Pfam" id="PF07045"/>
    </source>
</evidence>
<dbReference type="Proteomes" id="UP000235777">
    <property type="component" value="Unassembled WGS sequence"/>
</dbReference>
<evidence type="ECO:0000313" key="3">
    <source>
        <dbReference type="Proteomes" id="UP000235777"/>
    </source>
</evidence>
<accession>A0A2N7WTF7</accession>
<organism evidence="2 3">
    <name type="scientific">Trinickia symbiotica</name>
    <dbReference type="NCBI Taxonomy" id="863227"/>
    <lineage>
        <taxon>Bacteria</taxon>
        <taxon>Pseudomonadati</taxon>
        <taxon>Pseudomonadota</taxon>
        <taxon>Betaproteobacteria</taxon>
        <taxon>Burkholderiales</taxon>
        <taxon>Burkholderiaceae</taxon>
        <taxon>Trinickia</taxon>
    </lineage>
</organism>
<dbReference type="PANTHER" id="PTHR41521">
    <property type="match status" value="1"/>
</dbReference>
<dbReference type="InterPro" id="IPR010753">
    <property type="entry name" value="DUF1330"/>
</dbReference>
<dbReference type="AlphaFoldDB" id="A0A2N7WTF7"/>
<dbReference type="InterPro" id="IPR011008">
    <property type="entry name" value="Dimeric_a/b-barrel"/>
</dbReference>
<proteinExistence type="predicted"/>
<reference evidence="2 3" key="1">
    <citation type="submission" date="2018-01" db="EMBL/GenBank/DDBJ databases">
        <title>Whole genome analyses suggest that Burkholderia sensu lato contains two further novel genera in the rhizoxinica-symbiotica group Mycetohabitans gen. nov., and Trinickia gen. nov.: implications for the evolution of diazotrophy and nodulation in the Burkholderiaceae.</title>
        <authorList>
            <person name="Estrada-de los Santos P."/>
            <person name="Palmer M."/>
            <person name="Chavez-Ramirez B."/>
            <person name="Beukes C."/>
            <person name="Steenkamp E.T."/>
            <person name="Hirsch A.M."/>
            <person name="Manyaka P."/>
            <person name="Maluk M."/>
            <person name="Lafos M."/>
            <person name="Crook M."/>
            <person name="Gross E."/>
            <person name="Simon M.F."/>
            <person name="Bueno dos Reis Junior F."/>
            <person name="Poole P.S."/>
            <person name="Venter S.N."/>
            <person name="James E.K."/>
        </authorList>
    </citation>
    <scope>NUCLEOTIDE SEQUENCE [LARGE SCALE GENOMIC DNA]</scope>
    <source>
        <strain evidence="2 3">JPY 581</strain>
    </source>
</reference>
<dbReference type="RefSeq" id="WP_018441874.1">
    <property type="nucleotide sequence ID" value="NZ_KB890180.1"/>
</dbReference>
<keyword evidence="3" id="KW-1185">Reference proteome</keyword>
<protein>
    <submittedName>
        <fullName evidence="2">DUF1330 domain-containing protein</fullName>
    </submittedName>
</protein>
<dbReference type="Pfam" id="PF07045">
    <property type="entry name" value="DUF1330"/>
    <property type="match status" value="1"/>
</dbReference>
<sequence>MSAYVVAEVEVKDRAAYESYLPIAAEALKIYGGKFIARGGVAEALEGEPAKPRVVIIEFASAEQARRWHSSPEYAPGLKMRQAAADARLLLVDGL</sequence>
<feature type="domain" description="DUF1330" evidence="1">
    <location>
        <begin position="2"/>
        <end position="95"/>
    </location>
</feature>
<dbReference type="EMBL" id="PNYC01000021">
    <property type="protein sequence ID" value="PMS32622.1"/>
    <property type="molecule type" value="Genomic_DNA"/>
</dbReference>
<dbReference type="SUPFAM" id="SSF54909">
    <property type="entry name" value="Dimeric alpha+beta barrel"/>
    <property type="match status" value="1"/>
</dbReference>